<dbReference type="Pfam" id="PF00483">
    <property type="entry name" value="NTP_transferase"/>
    <property type="match status" value="1"/>
</dbReference>
<evidence type="ECO:0000256" key="3">
    <source>
        <dbReference type="ARBA" id="ARBA00031190"/>
    </source>
</evidence>
<dbReference type="InterPro" id="IPR036412">
    <property type="entry name" value="HAD-like_sf"/>
</dbReference>
<dbReference type="Gene3D" id="3.40.50.1000">
    <property type="entry name" value="HAD superfamily/HAD-like"/>
    <property type="match status" value="1"/>
</dbReference>
<dbReference type="InterPro" id="IPR005835">
    <property type="entry name" value="NTP_transferase_dom"/>
</dbReference>
<evidence type="ECO:0000259" key="4">
    <source>
        <dbReference type="Pfam" id="PF00483"/>
    </source>
</evidence>
<dbReference type="InterPro" id="IPR029044">
    <property type="entry name" value="Nucleotide-diphossugar_trans"/>
</dbReference>
<gene>
    <name evidence="5" type="ORF">NA57DRAFT_10074</name>
</gene>
<dbReference type="AlphaFoldDB" id="A0A9P4IKW4"/>
<dbReference type="InterPro" id="IPR011009">
    <property type="entry name" value="Kinase-like_dom_sf"/>
</dbReference>
<organism evidence="5 6">
    <name type="scientific">Rhizodiscina lignyota</name>
    <dbReference type="NCBI Taxonomy" id="1504668"/>
    <lineage>
        <taxon>Eukaryota</taxon>
        <taxon>Fungi</taxon>
        <taxon>Dikarya</taxon>
        <taxon>Ascomycota</taxon>
        <taxon>Pezizomycotina</taxon>
        <taxon>Dothideomycetes</taxon>
        <taxon>Pleosporomycetidae</taxon>
        <taxon>Aulographales</taxon>
        <taxon>Rhizodiscinaceae</taxon>
        <taxon>Rhizodiscina</taxon>
    </lineage>
</organism>
<proteinExistence type="predicted"/>
<sequence>SPAAALSNGADYLQTGQNALNIIIPMGGVGQRFAKEGYRHPKPLINIVGKPMLCWLIERLSISPIDTLWLAINEDIDDEFHIGDSVRIWFPKCDVRLVRLKYLTKGAAETVFIVTQSMPLAHRTRRTVSLDCDTIYFADILEDVRCMKSGHGGCFYFEDQGNKPIFSYIQLCEETGLITAIKEKEAISTKANTGAYVFPSAETLGLWAARTLDGILESESKQVGEYYTSQLISSMIASKEVPFCALHVRKEDFSCVGTPIQLEDFLLRIQSQDATVKPSSRRFCFDLDKTLVGPPQVPGDYSTCPPIWRNIKLARALHKAGHKILIHTARRMKTHNGNVGAIISDIGLVTLQSLERYGIPHDECKFGKPYADAYIDDLAVHANLDTFREIGWLAEQDAASGSNLLAEVHHARKQGMAPSRAFNIVQVRGEQIIKSSQSEAHILGEMYFYSHLPDSISNLFPQVHELTYLPETATYSITMQRLRGTTYSHMITGRSLTPGRLEIMLGALHQIHNADTATTKQLEVCEYLKEKFASGSSKPVNIYANYSRKLKQRFHQHEEVYEELDLKKASETLNMLTAFLERYEAANRALEVPVIHGDPVFSNIILNESERKVYFFDVRSQQGDALTMAGDVCYDLAKVLQSIQGYDHVMLTDEETLSMLPQTPEADGLATIVPVQDRLLMKEMQEVFWRFVEREYGAKISKQDILDILASLLFSLIPLHRKERRPLFWKMCRNVLE</sequence>
<dbReference type="OrthoDB" id="10259470at2759"/>
<dbReference type="EMBL" id="ML978124">
    <property type="protein sequence ID" value="KAF2101115.1"/>
    <property type="molecule type" value="Genomic_DNA"/>
</dbReference>
<dbReference type="InterPro" id="IPR023214">
    <property type="entry name" value="HAD_sf"/>
</dbReference>
<dbReference type="SUPFAM" id="SSF56112">
    <property type="entry name" value="Protein kinase-like (PK-like)"/>
    <property type="match status" value="1"/>
</dbReference>
<accession>A0A9P4IKW4</accession>
<dbReference type="SUPFAM" id="SSF53448">
    <property type="entry name" value="Nucleotide-diphospho-sugar transferases"/>
    <property type="match status" value="1"/>
</dbReference>
<evidence type="ECO:0000256" key="1">
    <source>
        <dbReference type="ARBA" id="ARBA00018601"/>
    </source>
</evidence>
<evidence type="ECO:0000256" key="2">
    <source>
        <dbReference type="ARBA" id="ARBA00030179"/>
    </source>
</evidence>
<dbReference type="SUPFAM" id="SSF56784">
    <property type="entry name" value="HAD-like"/>
    <property type="match status" value="1"/>
</dbReference>
<comment type="caution">
    <text evidence="5">The sequence shown here is derived from an EMBL/GenBank/DDBJ whole genome shotgun (WGS) entry which is preliminary data.</text>
</comment>
<dbReference type="Gene3D" id="3.90.550.10">
    <property type="entry name" value="Spore Coat Polysaccharide Biosynthesis Protein SpsA, Chain A"/>
    <property type="match status" value="1"/>
</dbReference>
<evidence type="ECO:0000313" key="6">
    <source>
        <dbReference type="Proteomes" id="UP000799772"/>
    </source>
</evidence>
<keyword evidence="5" id="KW-0808">Transferase</keyword>
<feature type="non-terminal residue" evidence="5">
    <location>
        <position position="737"/>
    </location>
</feature>
<keyword evidence="6" id="KW-1185">Reference proteome</keyword>
<reference evidence="5" key="1">
    <citation type="journal article" date="2020" name="Stud. Mycol.">
        <title>101 Dothideomycetes genomes: a test case for predicting lifestyles and emergence of pathogens.</title>
        <authorList>
            <person name="Haridas S."/>
            <person name="Albert R."/>
            <person name="Binder M."/>
            <person name="Bloem J."/>
            <person name="Labutti K."/>
            <person name="Salamov A."/>
            <person name="Andreopoulos B."/>
            <person name="Baker S."/>
            <person name="Barry K."/>
            <person name="Bills G."/>
            <person name="Bluhm B."/>
            <person name="Cannon C."/>
            <person name="Castanera R."/>
            <person name="Culley D."/>
            <person name="Daum C."/>
            <person name="Ezra D."/>
            <person name="Gonzalez J."/>
            <person name="Henrissat B."/>
            <person name="Kuo A."/>
            <person name="Liang C."/>
            <person name="Lipzen A."/>
            <person name="Lutzoni F."/>
            <person name="Magnuson J."/>
            <person name="Mondo S."/>
            <person name="Nolan M."/>
            <person name="Ohm R."/>
            <person name="Pangilinan J."/>
            <person name="Park H.-J."/>
            <person name="Ramirez L."/>
            <person name="Alfaro M."/>
            <person name="Sun H."/>
            <person name="Tritt A."/>
            <person name="Yoshinaga Y."/>
            <person name="Zwiers L.-H."/>
            <person name="Turgeon B."/>
            <person name="Goodwin S."/>
            <person name="Spatafora J."/>
            <person name="Crous P."/>
            <person name="Grigoriev I."/>
        </authorList>
    </citation>
    <scope>NUCLEOTIDE SEQUENCE</scope>
    <source>
        <strain evidence="5">CBS 133067</strain>
    </source>
</reference>
<feature type="domain" description="Nucleotidyl transferase" evidence="4">
    <location>
        <begin position="23"/>
        <end position="200"/>
    </location>
</feature>
<dbReference type="GO" id="GO:0016740">
    <property type="term" value="F:transferase activity"/>
    <property type="evidence" value="ECO:0007669"/>
    <property type="project" value="UniProtKB-KW"/>
</dbReference>
<evidence type="ECO:0000313" key="5">
    <source>
        <dbReference type="EMBL" id="KAF2101115.1"/>
    </source>
</evidence>
<protein>
    <recommendedName>
        <fullName evidence="1">Mannose-1-phosphate guanyltransferase</fullName>
    </recommendedName>
    <alternativeName>
        <fullName evidence="3">GDP-mannose pyrophosphorylase</fullName>
    </alternativeName>
    <alternativeName>
        <fullName evidence="2">GTP-mannose-1-phosphate guanylyltransferase</fullName>
    </alternativeName>
</protein>
<feature type="non-terminal residue" evidence="5">
    <location>
        <position position="1"/>
    </location>
</feature>
<name>A0A9P4IKW4_9PEZI</name>
<dbReference type="Proteomes" id="UP000799772">
    <property type="component" value="Unassembled WGS sequence"/>
</dbReference>